<evidence type="ECO:0000256" key="2">
    <source>
        <dbReference type="ARBA" id="ARBA00004496"/>
    </source>
</evidence>
<dbReference type="SUPFAM" id="SSF49417">
    <property type="entry name" value="p53-like transcription factors"/>
    <property type="match status" value="1"/>
</dbReference>
<proteinExistence type="predicted"/>
<dbReference type="GO" id="GO:0000978">
    <property type="term" value="F:RNA polymerase II cis-regulatory region sequence-specific DNA binding"/>
    <property type="evidence" value="ECO:0007669"/>
    <property type="project" value="TreeGrafter"/>
</dbReference>
<evidence type="ECO:0000256" key="10">
    <source>
        <dbReference type="ARBA" id="ARBA00023125"/>
    </source>
</evidence>
<dbReference type="PANTHER" id="PTHR11950">
    <property type="entry name" value="RUNT RELATED"/>
    <property type="match status" value="1"/>
</dbReference>
<evidence type="ECO:0000256" key="16">
    <source>
        <dbReference type="ARBA" id="ARBA00075781"/>
    </source>
</evidence>
<dbReference type="EMBL" id="JAROKS010000015">
    <property type="protein sequence ID" value="KAK1795968.1"/>
    <property type="molecule type" value="Genomic_DNA"/>
</dbReference>
<evidence type="ECO:0000256" key="15">
    <source>
        <dbReference type="ARBA" id="ARBA00075286"/>
    </source>
</evidence>
<comment type="subcellular location">
    <subcellularLocation>
        <location evidence="2">Cytoplasm</location>
    </subcellularLocation>
    <subcellularLocation>
        <location evidence="1">Nucleus</location>
    </subcellularLocation>
</comment>
<feature type="compositionally biased region" description="Polar residues" evidence="22">
    <location>
        <begin position="484"/>
        <end position="516"/>
    </location>
</feature>
<evidence type="ECO:0000256" key="6">
    <source>
        <dbReference type="ARBA" id="ARBA00022553"/>
    </source>
</evidence>
<keyword evidence="12" id="KW-0539">Nucleus</keyword>
<dbReference type="GO" id="GO:0000981">
    <property type="term" value="F:DNA-binding transcription factor activity, RNA polymerase II-specific"/>
    <property type="evidence" value="ECO:0007669"/>
    <property type="project" value="TreeGrafter"/>
</dbReference>
<feature type="domain" description="Runt" evidence="23">
    <location>
        <begin position="294"/>
        <end position="422"/>
    </location>
</feature>
<dbReference type="InterPro" id="IPR013524">
    <property type="entry name" value="Runt_dom"/>
</dbReference>
<gene>
    <name evidence="24" type="ORF">P4O66_009067</name>
</gene>
<dbReference type="GO" id="GO:0005524">
    <property type="term" value="F:ATP binding"/>
    <property type="evidence" value="ECO:0007669"/>
    <property type="project" value="InterPro"/>
</dbReference>
<dbReference type="GO" id="GO:0045669">
    <property type="term" value="P:positive regulation of osteoblast differentiation"/>
    <property type="evidence" value="ECO:0007669"/>
    <property type="project" value="UniProtKB-ARBA"/>
</dbReference>
<evidence type="ECO:0000313" key="25">
    <source>
        <dbReference type="Proteomes" id="UP001239994"/>
    </source>
</evidence>
<dbReference type="GO" id="GO:0005829">
    <property type="term" value="C:cytosol"/>
    <property type="evidence" value="ECO:0007669"/>
    <property type="project" value="UniProtKB-ARBA"/>
</dbReference>
<keyword evidence="9" id="KW-0805">Transcription regulation</keyword>
<evidence type="ECO:0000256" key="19">
    <source>
        <dbReference type="ARBA" id="ARBA00080603"/>
    </source>
</evidence>
<keyword evidence="5" id="KW-1017">Isopeptide bond</keyword>
<keyword evidence="25" id="KW-1185">Reference proteome</keyword>
<dbReference type="Pfam" id="PF00853">
    <property type="entry name" value="Runt"/>
    <property type="match status" value="1"/>
</dbReference>
<evidence type="ECO:0000256" key="20">
    <source>
        <dbReference type="ARBA" id="ARBA00081102"/>
    </source>
</evidence>
<comment type="subunit">
    <text evidence="13">Interacts with DDX5.</text>
</comment>
<evidence type="ECO:0000256" key="13">
    <source>
        <dbReference type="ARBA" id="ARBA00061835"/>
    </source>
</evidence>
<organism evidence="24 25">
    <name type="scientific">Electrophorus voltai</name>
    <dbReference type="NCBI Taxonomy" id="2609070"/>
    <lineage>
        <taxon>Eukaryota</taxon>
        <taxon>Metazoa</taxon>
        <taxon>Chordata</taxon>
        <taxon>Craniata</taxon>
        <taxon>Vertebrata</taxon>
        <taxon>Euteleostomi</taxon>
        <taxon>Actinopterygii</taxon>
        <taxon>Neopterygii</taxon>
        <taxon>Teleostei</taxon>
        <taxon>Ostariophysi</taxon>
        <taxon>Gymnotiformes</taxon>
        <taxon>Gymnotoidei</taxon>
        <taxon>Gymnotidae</taxon>
        <taxon>Electrophorus</taxon>
    </lineage>
</organism>
<dbReference type="GO" id="GO:0045944">
    <property type="term" value="P:positive regulation of transcription by RNA polymerase II"/>
    <property type="evidence" value="ECO:0007669"/>
    <property type="project" value="UniProtKB-ARBA"/>
</dbReference>
<evidence type="ECO:0000256" key="11">
    <source>
        <dbReference type="ARBA" id="ARBA00023163"/>
    </source>
</evidence>
<dbReference type="Gene3D" id="4.10.770.10">
    <property type="entry name" value="Signal Protein Aml-1b, Chain A, domain 3"/>
    <property type="match status" value="1"/>
</dbReference>
<keyword evidence="3" id="KW-0488">Methylation</keyword>
<dbReference type="GO" id="GO:0007178">
    <property type="term" value="P:cell surface receptor protein serine/threonine kinase signaling pathway"/>
    <property type="evidence" value="ECO:0007669"/>
    <property type="project" value="UniProtKB-ARBA"/>
</dbReference>
<reference evidence="24" key="1">
    <citation type="submission" date="2023-03" db="EMBL/GenBank/DDBJ databases">
        <title>Electrophorus voltai genome.</title>
        <authorList>
            <person name="Bian C."/>
        </authorList>
    </citation>
    <scope>NUCLEOTIDE SEQUENCE</scope>
    <source>
        <strain evidence="24">CB-2022</strain>
        <tissue evidence="24">Muscle</tissue>
    </source>
</reference>
<feature type="compositionally biased region" description="Basic and acidic residues" evidence="22">
    <location>
        <begin position="711"/>
        <end position="720"/>
    </location>
</feature>
<evidence type="ECO:0000256" key="17">
    <source>
        <dbReference type="ARBA" id="ARBA00075972"/>
    </source>
</evidence>
<evidence type="ECO:0000256" key="22">
    <source>
        <dbReference type="SAM" id="MobiDB-lite"/>
    </source>
</evidence>
<dbReference type="GO" id="GO:0045892">
    <property type="term" value="P:negative regulation of DNA-templated transcription"/>
    <property type="evidence" value="ECO:0007669"/>
    <property type="project" value="UniProtKB-ARBA"/>
</dbReference>
<feature type="compositionally biased region" description="Polar residues" evidence="22">
    <location>
        <begin position="670"/>
        <end position="686"/>
    </location>
</feature>
<evidence type="ECO:0000256" key="9">
    <source>
        <dbReference type="ARBA" id="ARBA00023015"/>
    </source>
</evidence>
<dbReference type="PANTHER" id="PTHR11950:SF39">
    <property type="entry name" value="RUNT-RELATED TRANSCRIPTION FACTOR"/>
    <property type="match status" value="1"/>
</dbReference>
<feature type="region of interest" description="Disordered" evidence="22">
    <location>
        <begin position="660"/>
        <end position="720"/>
    </location>
</feature>
<dbReference type="Proteomes" id="UP001239994">
    <property type="component" value="Unassembled WGS sequence"/>
</dbReference>
<keyword evidence="10" id="KW-0238">DNA-binding</keyword>
<dbReference type="GO" id="GO:0001649">
    <property type="term" value="P:osteoblast differentiation"/>
    <property type="evidence" value="ECO:0007669"/>
    <property type="project" value="UniProtKB-ARBA"/>
</dbReference>
<evidence type="ECO:0000259" key="23">
    <source>
        <dbReference type="PROSITE" id="PS51062"/>
    </source>
</evidence>
<name>A0AAD8ZDC9_9TELE</name>
<evidence type="ECO:0000256" key="7">
    <source>
        <dbReference type="ARBA" id="ARBA00022782"/>
    </source>
</evidence>
<dbReference type="FunFam" id="2.60.40.720:FF:000001">
    <property type="entry name" value="Runt-related transcription factor"/>
    <property type="match status" value="1"/>
</dbReference>
<dbReference type="GO" id="GO:0002062">
    <property type="term" value="P:chondrocyte differentiation"/>
    <property type="evidence" value="ECO:0007669"/>
    <property type="project" value="TreeGrafter"/>
</dbReference>
<sequence length="720" mass="78279">MLPSKQTRSKHGRLMMKSEQCTVTGHQNHRETKFVCGVTDRGNNGIQQPLQLSDTLPAKFLLGALLNKSKCVVCKRSCAGPSLGAARAAHFPERGHSQRGTCSNQHPPISTLTYGPLARLCERRRMGAVGRRSRCLENVKTPPLWHITSLRTSMNVESVKCEGSAAHLNISPLATGSGCCRPREPVAETGAGPSQGARISLRLRAAVLLCHKRPTCGSNSTHLLLCGCWGSARLTCVFIQVVVMRIPVDPSASRRFSPPSSSLQPVPVKMNEANTNAGQQDAAVPRLRPQENRSMAEIIADHPAELVRTDSPNFLCSVLPSHWRCNKTLPVAFKVVALGEVPDGTVVTVMAGNDENYSAELRNASGVMKNQVARFNDLRFVGRSGRGKSFTLTITVFTNPPQVATYHRAIKVTVDGPREPRPSLCIRATSLQLRKYRWLCVRMRACVLKRHRPKLDDSPKTGLFSDRLSELERIRHTTMRVAVPTQTPRPSLGNPTSFSPQGQSQISDPRQSQSPPWFNEQAYPSYLSPMPSPSVHSTTPLSSSRATGLPSISDVPRRLPGSTDLSPFPGQFERQFPGFSSLTESRFSSPRMHYPATFTYTPTPASTGMSLGSAHYHTYLPPPYPGSTQSQSGPFQSSSTPYLYYGASSGSYQFSMVTGGDRSPSRMLPTCTSASTGTTLGNSSLPAQGDGAGDDDGSHSNSPTILNPAGRMDEGVWRPY</sequence>
<evidence type="ECO:0000256" key="18">
    <source>
        <dbReference type="ARBA" id="ARBA00080212"/>
    </source>
</evidence>
<dbReference type="PRINTS" id="PR00967">
    <property type="entry name" value="ONCOGENEAML1"/>
</dbReference>
<keyword evidence="4" id="KW-0963">Cytoplasm</keyword>
<dbReference type="Gene3D" id="2.60.40.720">
    <property type="match status" value="1"/>
</dbReference>
<feature type="region of interest" description="Disordered" evidence="22">
    <location>
        <begin position="478"/>
        <end position="556"/>
    </location>
</feature>
<dbReference type="InterPro" id="IPR013711">
    <property type="entry name" value="RunxI_C_dom"/>
</dbReference>
<evidence type="ECO:0000256" key="1">
    <source>
        <dbReference type="ARBA" id="ARBA00004123"/>
    </source>
</evidence>
<evidence type="ECO:0000256" key="8">
    <source>
        <dbReference type="ARBA" id="ARBA00022843"/>
    </source>
</evidence>
<feature type="compositionally biased region" description="Polar residues" evidence="22">
    <location>
        <begin position="535"/>
        <end position="546"/>
    </location>
</feature>
<protein>
    <recommendedName>
        <fullName evidence="14">Runt-related transcription factor 2</fullName>
    </recommendedName>
    <alternativeName>
        <fullName evidence="15">Acute myeloid leukemia 3 protein</fullName>
    </alternativeName>
    <alternativeName>
        <fullName evidence="17">Core-binding factor subunit alpha-1</fullName>
    </alternativeName>
    <alternativeName>
        <fullName evidence="19">Oncogene AML-3</fullName>
    </alternativeName>
    <alternativeName>
        <fullName evidence="21">Osteoblast-specific transcription factor 2</fullName>
    </alternativeName>
    <alternativeName>
        <fullName evidence="16">Polyomavirus enhancer-binding protein 2 alpha A subunit</fullName>
    </alternativeName>
    <alternativeName>
        <fullName evidence="18">SL3-3 enhancer factor 1 alpha A subunit</fullName>
    </alternativeName>
    <alternativeName>
        <fullName evidence="20">SL3/AKV core-binding factor alpha A subunit</fullName>
    </alternativeName>
</protein>
<dbReference type="GO" id="GO:0005654">
    <property type="term" value="C:nucleoplasm"/>
    <property type="evidence" value="ECO:0007669"/>
    <property type="project" value="UniProtKB-ARBA"/>
</dbReference>
<dbReference type="InterPro" id="IPR012346">
    <property type="entry name" value="p53/RUNT-type_TF_DNA-bd_sf"/>
</dbReference>
<evidence type="ECO:0000256" key="12">
    <source>
        <dbReference type="ARBA" id="ARBA00023242"/>
    </source>
</evidence>
<dbReference type="GO" id="GO:0060429">
    <property type="term" value="P:epithelium development"/>
    <property type="evidence" value="ECO:0007669"/>
    <property type="project" value="UniProtKB-ARBA"/>
</dbReference>
<dbReference type="GO" id="GO:0030182">
    <property type="term" value="P:neuron differentiation"/>
    <property type="evidence" value="ECO:0007669"/>
    <property type="project" value="TreeGrafter"/>
</dbReference>
<dbReference type="InterPro" id="IPR027384">
    <property type="entry name" value="Runx_central_dom_sf"/>
</dbReference>
<keyword evidence="8" id="KW-0832">Ubl conjugation</keyword>
<dbReference type="AlphaFoldDB" id="A0AAD8ZDC9"/>
<comment type="caution">
    <text evidence="24">The sequence shown here is derived from an EMBL/GenBank/DDBJ whole genome shotgun (WGS) entry which is preliminary data.</text>
</comment>
<dbReference type="PROSITE" id="PS51062">
    <property type="entry name" value="RUNT"/>
    <property type="match status" value="1"/>
</dbReference>
<evidence type="ECO:0000256" key="5">
    <source>
        <dbReference type="ARBA" id="ARBA00022499"/>
    </source>
</evidence>
<keyword evidence="6" id="KW-0597">Phosphoprotein</keyword>
<evidence type="ECO:0000256" key="3">
    <source>
        <dbReference type="ARBA" id="ARBA00022481"/>
    </source>
</evidence>
<dbReference type="InterPro" id="IPR008967">
    <property type="entry name" value="p53-like_TF_DNA-bd_sf"/>
</dbReference>
<dbReference type="GO" id="GO:0009653">
    <property type="term" value="P:anatomical structure morphogenesis"/>
    <property type="evidence" value="ECO:0007669"/>
    <property type="project" value="UniProtKB-ARBA"/>
</dbReference>
<dbReference type="InterPro" id="IPR000040">
    <property type="entry name" value="AML1_Runt"/>
</dbReference>
<keyword evidence="7" id="KW-0221">Differentiation</keyword>
<evidence type="ECO:0000256" key="21">
    <source>
        <dbReference type="ARBA" id="ARBA00083645"/>
    </source>
</evidence>
<dbReference type="FunFam" id="4.10.770.10:FF:000001">
    <property type="entry name" value="Runt-related transcription factor"/>
    <property type="match status" value="1"/>
</dbReference>
<dbReference type="Pfam" id="PF08504">
    <property type="entry name" value="RunxI"/>
    <property type="match status" value="1"/>
</dbReference>
<evidence type="ECO:0000256" key="4">
    <source>
        <dbReference type="ARBA" id="ARBA00022490"/>
    </source>
</evidence>
<evidence type="ECO:0000256" key="14">
    <source>
        <dbReference type="ARBA" id="ARBA00069948"/>
    </source>
</evidence>
<dbReference type="GO" id="GO:0030097">
    <property type="term" value="P:hemopoiesis"/>
    <property type="evidence" value="ECO:0007669"/>
    <property type="project" value="TreeGrafter"/>
</dbReference>
<keyword evidence="11" id="KW-0804">Transcription</keyword>
<evidence type="ECO:0000313" key="24">
    <source>
        <dbReference type="EMBL" id="KAK1795968.1"/>
    </source>
</evidence>
<accession>A0AAD8ZDC9</accession>